<evidence type="ECO:0000313" key="3">
    <source>
        <dbReference type="Proteomes" id="UP000663889"/>
    </source>
</evidence>
<feature type="compositionally biased region" description="Basic and acidic residues" evidence="1">
    <location>
        <begin position="218"/>
        <end position="228"/>
    </location>
</feature>
<protein>
    <submittedName>
        <fullName evidence="2">Uncharacterized protein</fullName>
    </submittedName>
</protein>
<feature type="non-terminal residue" evidence="2">
    <location>
        <position position="255"/>
    </location>
</feature>
<evidence type="ECO:0000313" key="2">
    <source>
        <dbReference type="EMBL" id="CAF1529995.1"/>
    </source>
</evidence>
<accession>A0A815VGQ7</accession>
<feature type="compositionally biased region" description="Basic residues" evidence="1">
    <location>
        <begin position="241"/>
        <end position="255"/>
    </location>
</feature>
<gene>
    <name evidence="2" type="ORF">SEV965_LOCUS37473</name>
</gene>
<feature type="non-terminal residue" evidence="2">
    <location>
        <position position="1"/>
    </location>
</feature>
<comment type="caution">
    <text evidence="2">The sequence shown here is derived from an EMBL/GenBank/DDBJ whole genome shotgun (WGS) entry which is preliminary data.</text>
</comment>
<dbReference type="AlphaFoldDB" id="A0A815VGQ7"/>
<reference evidence="2" key="1">
    <citation type="submission" date="2021-02" db="EMBL/GenBank/DDBJ databases">
        <authorList>
            <person name="Nowell W R."/>
        </authorList>
    </citation>
    <scope>NUCLEOTIDE SEQUENCE</scope>
</reference>
<sequence>EIQYEELINTQGQKRPIIHDLRKRINEFHQMNEAFYNSLSATQVYELKTDEVDHWQQRSLFTEKQSKLKKNLHELEQMKTSIENEIPKQSIELRDTIDKLFVDIVCARKKHQLLHNALLNVKFKSIDAEKLYAMHQNEAEHENEDLLTLDEKKKKFDEYKQILDKQIQCTQPYQHQKEISNDNNELNKALSLNHNESLYEAISDDDNEPNPALPPSDNDLRVNNHDMVDDVSDYEQQQSLTKKRQFHSRTRSAEA</sequence>
<dbReference type="Proteomes" id="UP000663889">
    <property type="component" value="Unassembled WGS sequence"/>
</dbReference>
<feature type="region of interest" description="Disordered" evidence="1">
    <location>
        <begin position="202"/>
        <end position="255"/>
    </location>
</feature>
<organism evidence="2 3">
    <name type="scientific">Rotaria sordida</name>
    <dbReference type="NCBI Taxonomy" id="392033"/>
    <lineage>
        <taxon>Eukaryota</taxon>
        <taxon>Metazoa</taxon>
        <taxon>Spiralia</taxon>
        <taxon>Gnathifera</taxon>
        <taxon>Rotifera</taxon>
        <taxon>Eurotatoria</taxon>
        <taxon>Bdelloidea</taxon>
        <taxon>Philodinida</taxon>
        <taxon>Philodinidae</taxon>
        <taxon>Rotaria</taxon>
    </lineage>
</organism>
<proteinExistence type="predicted"/>
<dbReference type="EMBL" id="CAJNOU010007780">
    <property type="protein sequence ID" value="CAF1529995.1"/>
    <property type="molecule type" value="Genomic_DNA"/>
</dbReference>
<name>A0A815VGQ7_9BILA</name>
<evidence type="ECO:0000256" key="1">
    <source>
        <dbReference type="SAM" id="MobiDB-lite"/>
    </source>
</evidence>